<dbReference type="InterPro" id="IPR027994">
    <property type="entry name" value="WxL_dom"/>
</dbReference>
<evidence type="ECO:0008006" key="5">
    <source>
        <dbReference type="Google" id="ProtNLM"/>
    </source>
</evidence>
<evidence type="ECO:0000259" key="1">
    <source>
        <dbReference type="Pfam" id="PF13731"/>
    </source>
</evidence>
<feature type="domain" description="Bacterial Ig" evidence="2">
    <location>
        <begin position="206"/>
        <end position="287"/>
    </location>
</feature>
<dbReference type="Pfam" id="PF13731">
    <property type="entry name" value="WxL"/>
    <property type="match status" value="1"/>
</dbReference>
<dbReference type="EMBL" id="JAARRM010000002">
    <property type="protein sequence ID" value="MBC1521169.1"/>
    <property type="molecule type" value="Genomic_DNA"/>
</dbReference>
<protein>
    <recommendedName>
        <fullName evidence="5">Bacterial Ig domain-containing protein</fullName>
    </recommendedName>
</protein>
<sequence length="604" mass="65820">MDAGGVDLDARRNTNAGTRLISMASGTFNASIQRVKAWSFADAAKTSPTYDWYPMYGMAVSYSGSNVTSASGKSISSPIAASFVQNYRTQNFKRVLFEYIPDVKVMIDSLSDNHDALNSHVIHGVSNPGAWITFTGDSAIPPGTIKGQAEGDTKKYHIRADEKTGEFTFVLPEGNYLTAGNKIWIYAFLNGKETLTSTIVEDKTPPDKPILNAITDKDASFVGSAEANSSVTIYRVSDHSVLGTTKADAKGNFTLVLAASQKPLVPYLEYVAVAKDMAGNESVQSDAKTVQDTTPPSADAITQFIQVGSSFDLKAKMLVTNVRDNAGNDDDNLSYTLLKKPDIEVVGKSEAVVEIADKAGNKVSVSVPVFVKDQNSSVSKEAMLQAEDFMVKARELPKDETEWDAFILKQAKARAWGVPAGNDISDNIIVTNRGVFSEKAGTYTITLRVKDVEKTIQAVVIPGTLSIKKIPSDIQFGMQKIRSFEQRIKPQEETKVTVEDGRSEKTRWQLTAMLEAPFKINEEEKLPDSLVLASKNMDGNIRYTPINTQGTTPVFQKETASEGLTEIDLNPAGNTGLMLDLMPGNIRSGKVYQTKIVWTLENTP</sequence>
<feature type="domain" description="WxL" evidence="1">
    <location>
        <begin position="462"/>
        <end position="604"/>
    </location>
</feature>
<organism evidence="3 4">
    <name type="scientific">Listeria aquatica</name>
    <dbReference type="NCBI Taxonomy" id="1494960"/>
    <lineage>
        <taxon>Bacteria</taxon>
        <taxon>Bacillati</taxon>
        <taxon>Bacillota</taxon>
        <taxon>Bacilli</taxon>
        <taxon>Bacillales</taxon>
        <taxon>Listeriaceae</taxon>
        <taxon>Listeria</taxon>
    </lineage>
</organism>
<dbReference type="InterPro" id="IPR041498">
    <property type="entry name" value="Big_6"/>
</dbReference>
<dbReference type="AlphaFoldDB" id="A0A841ZKG1"/>
<dbReference type="Gene3D" id="2.60.40.10">
    <property type="entry name" value="Immunoglobulins"/>
    <property type="match status" value="1"/>
</dbReference>
<dbReference type="Pfam" id="PF17936">
    <property type="entry name" value="Big_6"/>
    <property type="match status" value="1"/>
</dbReference>
<reference evidence="3 4" key="1">
    <citation type="submission" date="2020-03" db="EMBL/GenBank/DDBJ databases">
        <title>Soil Listeria distribution.</title>
        <authorList>
            <person name="Liao J."/>
            <person name="Wiedmann M."/>
        </authorList>
    </citation>
    <scope>NUCLEOTIDE SEQUENCE [LARGE SCALE GENOMIC DNA]</scope>
    <source>
        <strain evidence="3 4">FSL L7-1507</strain>
    </source>
</reference>
<evidence type="ECO:0000313" key="3">
    <source>
        <dbReference type="EMBL" id="MBC1521169.1"/>
    </source>
</evidence>
<name>A0A841ZKG1_9LIST</name>
<gene>
    <name evidence="3" type="ORF">HB912_05885</name>
</gene>
<dbReference type="Gene3D" id="2.60.40.3600">
    <property type="match status" value="1"/>
</dbReference>
<evidence type="ECO:0000259" key="2">
    <source>
        <dbReference type="Pfam" id="PF17936"/>
    </source>
</evidence>
<dbReference type="InterPro" id="IPR013783">
    <property type="entry name" value="Ig-like_fold"/>
</dbReference>
<proteinExistence type="predicted"/>
<evidence type="ECO:0000313" key="4">
    <source>
        <dbReference type="Proteomes" id="UP000559885"/>
    </source>
</evidence>
<comment type="caution">
    <text evidence="3">The sequence shown here is derived from an EMBL/GenBank/DDBJ whole genome shotgun (WGS) entry which is preliminary data.</text>
</comment>
<dbReference type="Proteomes" id="UP000559885">
    <property type="component" value="Unassembled WGS sequence"/>
</dbReference>
<dbReference type="RefSeq" id="WP_185372919.1">
    <property type="nucleotide sequence ID" value="NZ_JAARRM010000002.1"/>
</dbReference>
<accession>A0A841ZKG1</accession>